<evidence type="ECO:0000256" key="1">
    <source>
        <dbReference type="ARBA" id="ARBA00007768"/>
    </source>
</evidence>
<dbReference type="Proteomes" id="UP000886998">
    <property type="component" value="Unassembled WGS sequence"/>
</dbReference>
<accession>A0A8X6XQE5</accession>
<keyword evidence="5" id="KW-1185">Reference proteome</keyword>
<dbReference type="EMBL" id="BMAV01011103">
    <property type="protein sequence ID" value="GFY56684.1"/>
    <property type="molecule type" value="Genomic_DNA"/>
</dbReference>
<dbReference type="AlphaFoldDB" id="A0A8X6XQE5"/>
<protein>
    <recommendedName>
        <fullName evidence="2">Copper homeostasis protein cutC homolog</fullName>
    </recommendedName>
</protein>
<dbReference type="GO" id="GO:0005507">
    <property type="term" value="F:copper ion binding"/>
    <property type="evidence" value="ECO:0007669"/>
    <property type="project" value="TreeGrafter"/>
</dbReference>
<dbReference type="OrthoDB" id="7392499at2759"/>
<dbReference type="SUPFAM" id="SSF110395">
    <property type="entry name" value="CutC-like"/>
    <property type="match status" value="1"/>
</dbReference>
<dbReference type="Gene3D" id="3.20.20.380">
    <property type="entry name" value="Copper homeostasis (CutC) domain"/>
    <property type="match status" value="1"/>
</dbReference>
<sequence>MSQISTILFLSTFNFATGMYPMECCSNCIDKGPLSYRSTKMNYQLEICTDNLLSAITAARSGADRLELSQGLNVGGLTPSTGFLRMAKINIKTIPIFMVVRPRTGNYVYTKDEIEQMIADMKNSLQFGIDGFVTGALTNDGKIDRESCDALIKAAGDKPVTFHRAFDLTRRDGDIFDIMSLGFKRILTSGRRNRASEGIPLIKKLVLQVQVLLT</sequence>
<evidence type="ECO:0000256" key="2">
    <source>
        <dbReference type="ARBA" id="ARBA00019014"/>
    </source>
</evidence>
<reference evidence="4" key="1">
    <citation type="submission" date="2020-08" db="EMBL/GenBank/DDBJ databases">
        <title>Multicomponent nature underlies the extraordinary mechanical properties of spider dragline silk.</title>
        <authorList>
            <person name="Kono N."/>
            <person name="Nakamura H."/>
            <person name="Mori M."/>
            <person name="Yoshida Y."/>
            <person name="Ohtoshi R."/>
            <person name="Malay A.D."/>
            <person name="Moran D.A.P."/>
            <person name="Tomita M."/>
            <person name="Numata K."/>
            <person name="Arakawa K."/>
        </authorList>
    </citation>
    <scope>NUCLEOTIDE SEQUENCE</scope>
</reference>
<keyword evidence="3" id="KW-0732">Signal</keyword>
<gene>
    <name evidence="4" type="primary">CUTC</name>
    <name evidence="4" type="ORF">TNIN_483161</name>
</gene>
<feature type="signal peptide" evidence="3">
    <location>
        <begin position="1"/>
        <end position="18"/>
    </location>
</feature>
<evidence type="ECO:0000313" key="4">
    <source>
        <dbReference type="EMBL" id="GFY56684.1"/>
    </source>
</evidence>
<name>A0A8X6XQE5_9ARAC</name>
<comment type="caution">
    <text evidence="4">The sequence shown here is derived from an EMBL/GenBank/DDBJ whole genome shotgun (WGS) entry which is preliminary data.</text>
</comment>
<dbReference type="PANTHER" id="PTHR12598:SF0">
    <property type="entry name" value="COPPER HOMEOSTASIS PROTEIN CUTC HOMOLOG"/>
    <property type="match status" value="1"/>
</dbReference>
<organism evidence="4 5">
    <name type="scientific">Trichonephila inaurata madagascariensis</name>
    <dbReference type="NCBI Taxonomy" id="2747483"/>
    <lineage>
        <taxon>Eukaryota</taxon>
        <taxon>Metazoa</taxon>
        <taxon>Ecdysozoa</taxon>
        <taxon>Arthropoda</taxon>
        <taxon>Chelicerata</taxon>
        <taxon>Arachnida</taxon>
        <taxon>Araneae</taxon>
        <taxon>Araneomorphae</taxon>
        <taxon>Entelegynae</taxon>
        <taxon>Araneoidea</taxon>
        <taxon>Nephilidae</taxon>
        <taxon>Trichonephila</taxon>
        <taxon>Trichonephila inaurata</taxon>
    </lineage>
</organism>
<evidence type="ECO:0000256" key="3">
    <source>
        <dbReference type="SAM" id="SignalP"/>
    </source>
</evidence>
<dbReference type="InterPro" id="IPR005627">
    <property type="entry name" value="CutC-like"/>
</dbReference>
<comment type="similarity">
    <text evidence="1">Belongs to the CutC family.</text>
</comment>
<dbReference type="InterPro" id="IPR036822">
    <property type="entry name" value="CutC-like_dom_sf"/>
</dbReference>
<evidence type="ECO:0000313" key="5">
    <source>
        <dbReference type="Proteomes" id="UP000886998"/>
    </source>
</evidence>
<dbReference type="PANTHER" id="PTHR12598">
    <property type="entry name" value="COPPER HOMEOSTASIS PROTEIN CUTC"/>
    <property type="match status" value="1"/>
</dbReference>
<dbReference type="Pfam" id="PF03932">
    <property type="entry name" value="CutC"/>
    <property type="match status" value="1"/>
</dbReference>
<feature type="chain" id="PRO_5036496527" description="Copper homeostasis protein cutC homolog" evidence="3">
    <location>
        <begin position="19"/>
        <end position="214"/>
    </location>
</feature>
<proteinExistence type="inferred from homology"/>